<comment type="subcellular location">
    <subcellularLocation>
        <location evidence="1">Membrane</location>
    </subcellularLocation>
</comment>
<evidence type="ECO:0000259" key="6">
    <source>
        <dbReference type="Pfam" id="PF06925"/>
    </source>
</evidence>
<evidence type="ECO:0000256" key="1">
    <source>
        <dbReference type="ARBA" id="ARBA00004370"/>
    </source>
</evidence>
<comment type="similarity">
    <text evidence="2">Belongs to the glycosyltransferase 28 family.</text>
</comment>
<dbReference type="SUPFAM" id="SSF53756">
    <property type="entry name" value="UDP-Glycosyltransferase/glycogen phosphorylase"/>
    <property type="match status" value="1"/>
</dbReference>
<organism evidence="7 8">
    <name type="scientific">Candidatus Avacidaminococcus intestinavium</name>
    <dbReference type="NCBI Taxonomy" id="2840684"/>
    <lineage>
        <taxon>Bacteria</taxon>
        <taxon>Bacillati</taxon>
        <taxon>Bacillota</taxon>
        <taxon>Negativicutes</taxon>
        <taxon>Acidaminococcales</taxon>
        <taxon>Acidaminococcaceae</taxon>
        <taxon>Acidaminococcaceae incertae sedis</taxon>
        <taxon>Candidatus Avacidaminococcus</taxon>
    </lineage>
</organism>
<reference evidence="7" key="1">
    <citation type="submission" date="2020-10" db="EMBL/GenBank/DDBJ databases">
        <authorList>
            <person name="Gilroy R."/>
        </authorList>
    </citation>
    <scope>NUCLEOTIDE SEQUENCE</scope>
    <source>
        <strain evidence="7">CHK160-1198</strain>
    </source>
</reference>
<dbReference type="AlphaFoldDB" id="A0A9D1MR10"/>
<dbReference type="InterPro" id="IPR007235">
    <property type="entry name" value="Glyco_trans_28_C"/>
</dbReference>
<comment type="caution">
    <text evidence="7">The sequence shown here is derived from an EMBL/GenBank/DDBJ whole genome shotgun (WGS) entry which is preliminary data.</text>
</comment>
<dbReference type="Pfam" id="PF06925">
    <property type="entry name" value="MGDG_synth"/>
    <property type="match status" value="1"/>
</dbReference>
<keyword evidence="4" id="KW-0808">Transferase</keyword>
<reference evidence="7" key="2">
    <citation type="journal article" date="2021" name="PeerJ">
        <title>Extensive microbial diversity within the chicken gut microbiome revealed by metagenomics and culture.</title>
        <authorList>
            <person name="Gilroy R."/>
            <person name="Ravi A."/>
            <person name="Getino M."/>
            <person name="Pursley I."/>
            <person name="Horton D.L."/>
            <person name="Alikhan N.F."/>
            <person name="Baker D."/>
            <person name="Gharbi K."/>
            <person name="Hall N."/>
            <person name="Watson M."/>
            <person name="Adriaenssens E.M."/>
            <person name="Foster-Nyarko E."/>
            <person name="Jarju S."/>
            <person name="Secka A."/>
            <person name="Antonio M."/>
            <person name="Oren A."/>
            <person name="Chaudhuri R.R."/>
            <person name="La Ragione R."/>
            <person name="Hildebrand F."/>
            <person name="Pallen M.J."/>
        </authorList>
    </citation>
    <scope>NUCLEOTIDE SEQUENCE</scope>
    <source>
        <strain evidence="7">CHK160-1198</strain>
    </source>
</reference>
<dbReference type="PANTHER" id="PTHR43025:SF3">
    <property type="entry name" value="MONOGALACTOSYLDIACYLGLYCEROL SYNTHASE 1, CHLOROPLASTIC"/>
    <property type="match status" value="1"/>
</dbReference>
<keyword evidence="3" id="KW-0328">Glycosyltransferase</keyword>
<evidence type="ECO:0000313" key="7">
    <source>
        <dbReference type="EMBL" id="HIU64713.1"/>
    </source>
</evidence>
<proteinExistence type="inferred from homology"/>
<evidence type="ECO:0000256" key="2">
    <source>
        <dbReference type="ARBA" id="ARBA00006962"/>
    </source>
</evidence>
<evidence type="ECO:0000256" key="3">
    <source>
        <dbReference type="ARBA" id="ARBA00022676"/>
    </source>
</evidence>
<dbReference type="EMBL" id="DVNI01000113">
    <property type="protein sequence ID" value="HIU64713.1"/>
    <property type="molecule type" value="Genomic_DNA"/>
</dbReference>
<sequence length="362" mass="40415">MNKKNKKILIMSAPIGSGHTLAALALKEEFEKNSNCEVVMGNAFDFIPGFFGKFILQTYLFVLKHCPFLYKYAYQWGNKETGSLWLRNFINGTMAWLAEGYLKKLAPDCVIATHATPAGIISSYKARHPELKITLVSIVTDFSIHRWWVCQGTDAYFLAADDLASIDTLKTTNIYAYGIPVRTAFRRQYDRLLLRKHFAWPNNIKVCLLMGGGEGLLAMQDILLAAQKNVLTNIHFVAITGRNTELAKELKKDFPQLEVYGFTDAIPELMHAADIIVTKAGGLTAAETITTNLQYIIYGPLPGQEEGNAAYLVHKRLAAVAHTPTELFAELKKNSIFVEPQILKTQRANATVNICAKILELL</sequence>
<dbReference type="GO" id="GO:0009247">
    <property type="term" value="P:glycolipid biosynthetic process"/>
    <property type="evidence" value="ECO:0007669"/>
    <property type="project" value="InterPro"/>
</dbReference>
<evidence type="ECO:0000259" key="5">
    <source>
        <dbReference type="Pfam" id="PF04101"/>
    </source>
</evidence>
<dbReference type="InterPro" id="IPR050519">
    <property type="entry name" value="Glycosyltransf_28_UgtP"/>
</dbReference>
<feature type="domain" description="Diacylglycerol glucosyltransferase N-terminal" evidence="6">
    <location>
        <begin position="19"/>
        <end position="181"/>
    </location>
</feature>
<dbReference type="PANTHER" id="PTHR43025">
    <property type="entry name" value="MONOGALACTOSYLDIACYLGLYCEROL SYNTHASE"/>
    <property type="match status" value="1"/>
</dbReference>
<dbReference type="GO" id="GO:0016020">
    <property type="term" value="C:membrane"/>
    <property type="evidence" value="ECO:0007669"/>
    <property type="project" value="UniProtKB-SubCell"/>
</dbReference>
<feature type="domain" description="Glycosyl transferase family 28 C-terminal" evidence="5">
    <location>
        <begin position="207"/>
        <end position="320"/>
    </location>
</feature>
<dbReference type="GO" id="GO:0016758">
    <property type="term" value="F:hexosyltransferase activity"/>
    <property type="evidence" value="ECO:0007669"/>
    <property type="project" value="InterPro"/>
</dbReference>
<evidence type="ECO:0000313" key="8">
    <source>
        <dbReference type="Proteomes" id="UP000824099"/>
    </source>
</evidence>
<gene>
    <name evidence="7" type="ORF">IAB06_06750</name>
</gene>
<protein>
    <recommendedName>
        <fullName evidence="9">Monogalactosyldiacylglycerol synthase</fullName>
    </recommendedName>
</protein>
<dbReference type="Proteomes" id="UP000824099">
    <property type="component" value="Unassembled WGS sequence"/>
</dbReference>
<name>A0A9D1MR10_9FIRM</name>
<evidence type="ECO:0000256" key="4">
    <source>
        <dbReference type="ARBA" id="ARBA00022679"/>
    </source>
</evidence>
<dbReference type="Pfam" id="PF04101">
    <property type="entry name" value="Glyco_tran_28_C"/>
    <property type="match status" value="1"/>
</dbReference>
<evidence type="ECO:0008006" key="9">
    <source>
        <dbReference type="Google" id="ProtNLM"/>
    </source>
</evidence>
<dbReference type="InterPro" id="IPR009695">
    <property type="entry name" value="Diacylglyc_glucosyltr_N"/>
</dbReference>
<dbReference type="Gene3D" id="3.40.50.2000">
    <property type="entry name" value="Glycogen Phosphorylase B"/>
    <property type="match status" value="1"/>
</dbReference>
<accession>A0A9D1MR10</accession>